<reference evidence="2" key="1">
    <citation type="journal article" date="2023" name="Mol. Phylogenet. Evol.">
        <title>Genome-scale phylogeny and comparative genomics of the fungal order Sordariales.</title>
        <authorList>
            <person name="Hensen N."/>
            <person name="Bonometti L."/>
            <person name="Westerberg I."/>
            <person name="Brannstrom I.O."/>
            <person name="Guillou S."/>
            <person name="Cros-Aarteil S."/>
            <person name="Calhoun S."/>
            <person name="Haridas S."/>
            <person name="Kuo A."/>
            <person name="Mondo S."/>
            <person name="Pangilinan J."/>
            <person name="Riley R."/>
            <person name="LaButti K."/>
            <person name="Andreopoulos B."/>
            <person name="Lipzen A."/>
            <person name="Chen C."/>
            <person name="Yan M."/>
            <person name="Daum C."/>
            <person name="Ng V."/>
            <person name="Clum A."/>
            <person name="Steindorff A."/>
            <person name="Ohm R.A."/>
            <person name="Martin F."/>
            <person name="Silar P."/>
            <person name="Natvig D.O."/>
            <person name="Lalanne C."/>
            <person name="Gautier V."/>
            <person name="Ament-Velasquez S.L."/>
            <person name="Kruys A."/>
            <person name="Hutchinson M.I."/>
            <person name="Powell A.J."/>
            <person name="Barry K."/>
            <person name="Miller A.N."/>
            <person name="Grigoriev I.V."/>
            <person name="Debuchy R."/>
            <person name="Gladieux P."/>
            <person name="Hiltunen Thoren M."/>
            <person name="Johannesson H."/>
        </authorList>
    </citation>
    <scope>NUCLEOTIDE SEQUENCE</scope>
    <source>
        <strain evidence="2">CBS 168.71</strain>
    </source>
</reference>
<keyword evidence="3" id="KW-1185">Reference proteome</keyword>
<proteinExistence type="predicted"/>
<feature type="compositionally biased region" description="Polar residues" evidence="1">
    <location>
        <begin position="30"/>
        <end position="42"/>
    </location>
</feature>
<dbReference type="Proteomes" id="UP001278766">
    <property type="component" value="Unassembled WGS sequence"/>
</dbReference>
<dbReference type="GeneID" id="87842039"/>
<evidence type="ECO:0000313" key="3">
    <source>
        <dbReference type="Proteomes" id="UP001278766"/>
    </source>
</evidence>
<reference evidence="2" key="2">
    <citation type="submission" date="2023-06" db="EMBL/GenBank/DDBJ databases">
        <authorList>
            <consortium name="Lawrence Berkeley National Laboratory"/>
            <person name="Haridas S."/>
            <person name="Hensen N."/>
            <person name="Bonometti L."/>
            <person name="Westerberg I."/>
            <person name="Brannstrom I.O."/>
            <person name="Guillou S."/>
            <person name="Cros-Aarteil S."/>
            <person name="Calhoun S."/>
            <person name="Kuo A."/>
            <person name="Mondo S."/>
            <person name="Pangilinan J."/>
            <person name="Riley R."/>
            <person name="Labutti K."/>
            <person name="Andreopoulos B."/>
            <person name="Lipzen A."/>
            <person name="Chen C."/>
            <person name="Yanf M."/>
            <person name="Daum C."/>
            <person name="Ng V."/>
            <person name="Clum A."/>
            <person name="Steindorff A."/>
            <person name="Ohm R."/>
            <person name="Martin F."/>
            <person name="Silar P."/>
            <person name="Natvig D."/>
            <person name="Lalanne C."/>
            <person name="Gautier V."/>
            <person name="Ament-Velasquez S.L."/>
            <person name="Kruys A."/>
            <person name="Hutchinson M.I."/>
            <person name="Powell A.J."/>
            <person name="Barry K."/>
            <person name="Miller A.N."/>
            <person name="Grigoriev I.V."/>
            <person name="Debuchy R."/>
            <person name="Gladieux P."/>
            <person name="Thoren M.H."/>
            <person name="Johannesson H."/>
        </authorList>
    </citation>
    <scope>NUCLEOTIDE SEQUENCE</scope>
    <source>
        <strain evidence="2">CBS 168.71</strain>
    </source>
</reference>
<organism evidence="2 3">
    <name type="scientific">Chaetomium fimeti</name>
    <dbReference type="NCBI Taxonomy" id="1854472"/>
    <lineage>
        <taxon>Eukaryota</taxon>
        <taxon>Fungi</taxon>
        <taxon>Dikarya</taxon>
        <taxon>Ascomycota</taxon>
        <taxon>Pezizomycotina</taxon>
        <taxon>Sordariomycetes</taxon>
        <taxon>Sordariomycetidae</taxon>
        <taxon>Sordariales</taxon>
        <taxon>Chaetomiaceae</taxon>
        <taxon>Chaetomium</taxon>
    </lineage>
</organism>
<accession>A0AAE0HLG6</accession>
<protein>
    <submittedName>
        <fullName evidence="2">Uncharacterized protein</fullName>
    </submittedName>
</protein>
<dbReference type="EMBL" id="JAUEPN010000002">
    <property type="protein sequence ID" value="KAK3298748.1"/>
    <property type="molecule type" value="Genomic_DNA"/>
</dbReference>
<evidence type="ECO:0000313" key="2">
    <source>
        <dbReference type="EMBL" id="KAK3298748.1"/>
    </source>
</evidence>
<dbReference type="RefSeq" id="XP_062662262.1">
    <property type="nucleotide sequence ID" value="XM_062805091.1"/>
</dbReference>
<evidence type="ECO:0000256" key="1">
    <source>
        <dbReference type="SAM" id="MobiDB-lite"/>
    </source>
</evidence>
<gene>
    <name evidence="2" type="ORF">B0H64DRAFT_415320</name>
</gene>
<comment type="caution">
    <text evidence="2">The sequence shown here is derived from an EMBL/GenBank/DDBJ whole genome shotgun (WGS) entry which is preliminary data.</text>
</comment>
<feature type="region of interest" description="Disordered" evidence="1">
    <location>
        <begin position="1"/>
        <end position="51"/>
    </location>
</feature>
<dbReference type="AlphaFoldDB" id="A0AAE0HLG6"/>
<feature type="region of interest" description="Disordered" evidence="1">
    <location>
        <begin position="200"/>
        <end position="238"/>
    </location>
</feature>
<sequence length="316" mass="35175">MGTGRGNGRSVKMDQDVAVSRKHQHHQAAVTPSRSKPLGNSNPDRKKNKLRVRPMMPKAGMIYFLDRYLLMRERRDRALGVAMRKAFHYVSKPLLNERLAGMFEAAIEFLRRHNSVQPWAQHISKSLFTSLFMILRSTRLNWHHAPRKPLDISQHSLLAKAIDGFNAVDTLSWSTDAPFLRWMIRGGPGLHVENTARAADKSMGVESSGGKGTGMDGDISNNKGTSDHGRPAKLTSPLPVGEEMEGIITHADTAFQLTYEQVIESMRVVSIEVDVPSLLEAFARHNLNGDDGDQATGAPNGERHYSFDDLDVDMVL</sequence>
<name>A0AAE0HLG6_9PEZI</name>